<gene>
    <name evidence="10" type="ORF">DKG74_07525</name>
</gene>
<accession>A0A317EEF3</accession>
<dbReference type="SUPFAM" id="SSF49899">
    <property type="entry name" value="Concanavalin A-like lectins/glucanases"/>
    <property type="match status" value="1"/>
</dbReference>
<dbReference type="EMBL" id="QGLE01000003">
    <property type="protein sequence ID" value="PWR24644.1"/>
    <property type="molecule type" value="Genomic_DNA"/>
</dbReference>
<evidence type="ECO:0000259" key="8">
    <source>
        <dbReference type="Pfam" id="PF01618"/>
    </source>
</evidence>
<dbReference type="OrthoDB" id="175881at2"/>
<dbReference type="GO" id="GO:0017038">
    <property type="term" value="P:protein import"/>
    <property type="evidence" value="ECO:0007669"/>
    <property type="project" value="TreeGrafter"/>
</dbReference>
<evidence type="ECO:0000256" key="5">
    <source>
        <dbReference type="ARBA" id="ARBA00023136"/>
    </source>
</evidence>
<evidence type="ECO:0000256" key="4">
    <source>
        <dbReference type="ARBA" id="ARBA00022989"/>
    </source>
</evidence>
<keyword evidence="2" id="KW-1003">Cell membrane</keyword>
<dbReference type="Proteomes" id="UP000245461">
    <property type="component" value="Unassembled WGS sequence"/>
</dbReference>
<dbReference type="Pfam" id="PF13385">
    <property type="entry name" value="Laminin_G_3"/>
    <property type="match status" value="1"/>
</dbReference>
<keyword evidence="3 7" id="KW-0812">Transmembrane</keyword>
<evidence type="ECO:0000259" key="9">
    <source>
        <dbReference type="Pfam" id="PF10102"/>
    </source>
</evidence>
<name>A0A317EEF3_9PROT</name>
<dbReference type="InterPro" id="IPR018765">
    <property type="entry name" value="DUF2341"/>
</dbReference>
<keyword evidence="5 7" id="KW-0472">Membrane</keyword>
<comment type="similarity">
    <text evidence="6">Belongs to the exbB/tolQ family.</text>
</comment>
<evidence type="ECO:0000256" key="6">
    <source>
        <dbReference type="RuleBase" id="RU004057"/>
    </source>
</evidence>
<feature type="transmembrane region" description="Helical" evidence="7">
    <location>
        <begin position="554"/>
        <end position="585"/>
    </location>
</feature>
<comment type="subcellular location">
    <subcellularLocation>
        <location evidence="1">Cell membrane</location>
        <topology evidence="1">Multi-pass membrane protein</topology>
    </subcellularLocation>
    <subcellularLocation>
        <location evidence="6">Membrane</location>
        <topology evidence="6">Multi-pass membrane protein</topology>
    </subcellularLocation>
</comment>
<reference evidence="10 11" key="1">
    <citation type="submission" date="2018-05" db="EMBL/GenBank/DDBJ databases">
        <title>Zavarzinia sp. HR-AS.</title>
        <authorList>
            <person name="Lee Y."/>
            <person name="Jeon C.O."/>
        </authorList>
    </citation>
    <scope>NUCLEOTIDE SEQUENCE [LARGE SCALE GENOMIC DNA]</scope>
    <source>
        <strain evidence="10 11">HR-AS</strain>
    </source>
</reference>
<evidence type="ECO:0000256" key="3">
    <source>
        <dbReference type="ARBA" id="ARBA00022692"/>
    </source>
</evidence>
<evidence type="ECO:0000313" key="11">
    <source>
        <dbReference type="Proteomes" id="UP000245461"/>
    </source>
</evidence>
<sequence>MVSVKGLRAMGRKGAGSVLAVMLGLLAGLTMLPGSAKAWWNDEWTLRKQLTIDTGANGAGITDPIGTSPVLIRLHSGNFQFEAAKPDGTDLRFVADDDTTPLKYHVEKFDSLMGEAFVWVSVPDLKPGAQAKLWLYYANPNAGGAEEAKASYDPDTLLVYHFTENGLPVRDYTTWNNTAQTAGVTADGSMIGRGLRLDGQTPVTLPASASLAFGNGAALTWSAWVKSAADQPNALIYSRRDGVSGLDIGMDNGVPFVELRSGFGLLRGAAPAAVAAGSWHHIAVTADGTHVRLYVDGLPQAEIAGAIAAMNTPALIGADAAPPPAPVAEAVAEPAVVPAEGTAPATEPAPEAAAPAPAAPHYSAFVGELDELQIAKVARPAGFIRLAALGQGGDSAKLLSLSVDEETASWLTGYFAVIVKSVTLDAWVVIGILAVMAVISWIVVAAKLSYVGGQQKANRRFLEAYDEFASDLSALETKSAEAGVLAAHLSKAELRLVHRSALYRVFHAGLHEIQRRFAGTPEGQRWLRVESITAIRASLDAVVVRETQKLNRQIVILTIAISGGPFLGLLGTVVGVMITFAAIAASGDVNVNAIAPGIAAALLATVAGLGVAIPALFAYNYLNSRIKDATADIHVFVDEFISRVAEFYAWSPEVPAQRAGDPLAAE</sequence>
<evidence type="ECO:0000313" key="10">
    <source>
        <dbReference type="EMBL" id="PWR24644.1"/>
    </source>
</evidence>
<evidence type="ECO:0000256" key="2">
    <source>
        <dbReference type="ARBA" id="ARBA00022475"/>
    </source>
</evidence>
<keyword evidence="6" id="KW-0653">Protein transport</keyword>
<feature type="domain" description="MotA/TolQ/ExbB proton channel" evidence="8">
    <location>
        <begin position="527"/>
        <end position="632"/>
    </location>
</feature>
<feature type="transmembrane region" description="Helical" evidence="7">
    <location>
        <begin position="597"/>
        <end position="619"/>
    </location>
</feature>
<keyword evidence="4 7" id="KW-1133">Transmembrane helix</keyword>
<evidence type="ECO:0000256" key="1">
    <source>
        <dbReference type="ARBA" id="ARBA00004651"/>
    </source>
</evidence>
<feature type="transmembrane region" description="Helical" evidence="7">
    <location>
        <begin position="426"/>
        <end position="450"/>
    </location>
</feature>
<keyword evidence="6" id="KW-0813">Transport</keyword>
<feature type="domain" description="DUF2341" evidence="9">
    <location>
        <begin position="87"/>
        <end position="164"/>
    </location>
</feature>
<dbReference type="GO" id="GO:0005886">
    <property type="term" value="C:plasma membrane"/>
    <property type="evidence" value="ECO:0007669"/>
    <property type="project" value="UniProtKB-SubCell"/>
</dbReference>
<dbReference type="PANTHER" id="PTHR30625:SF3">
    <property type="entry name" value="TOL-PAL SYSTEM PROTEIN TOLQ"/>
    <property type="match status" value="1"/>
</dbReference>
<dbReference type="InterPro" id="IPR013320">
    <property type="entry name" value="ConA-like_dom_sf"/>
</dbReference>
<dbReference type="InterPro" id="IPR050790">
    <property type="entry name" value="ExbB/TolQ_transport"/>
</dbReference>
<dbReference type="InterPro" id="IPR002898">
    <property type="entry name" value="MotA_ExbB_proton_chnl"/>
</dbReference>
<dbReference type="PANTHER" id="PTHR30625">
    <property type="entry name" value="PROTEIN TOLQ"/>
    <property type="match status" value="1"/>
</dbReference>
<dbReference type="Pfam" id="PF01618">
    <property type="entry name" value="MotA_ExbB"/>
    <property type="match status" value="1"/>
</dbReference>
<protein>
    <submittedName>
        <fullName evidence="10">DUF2341 domain-containing protein</fullName>
    </submittedName>
</protein>
<organism evidence="10 11">
    <name type="scientific">Zavarzinia aquatilis</name>
    <dbReference type="NCBI Taxonomy" id="2211142"/>
    <lineage>
        <taxon>Bacteria</taxon>
        <taxon>Pseudomonadati</taxon>
        <taxon>Pseudomonadota</taxon>
        <taxon>Alphaproteobacteria</taxon>
        <taxon>Rhodospirillales</taxon>
        <taxon>Zavarziniaceae</taxon>
        <taxon>Zavarzinia</taxon>
    </lineage>
</organism>
<keyword evidence="11" id="KW-1185">Reference proteome</keyword>
<dbReference type="Gene3D" id="2.60.120.200">
    <property type="match status" value="1"/>
</dbReference>
<proteinExistence type="inferred from homology"/>
<comment type="caution">
    <text evidence="10">The sequence shown here is derived from an EMBL/GenBank/DDBJ whole genome shotgun (WGS) entry which is preliminary data.</text>
</comment>
<dbReference type="Pfam" id="PF10102">
    <property type="entry name" value="DUF2341"/>
    <property type="match status" value="1"/>
</dbReference>
<dbReference type="AlphaFoldDB" id="A0A317EEF3"/>
<evidence type="ECO:0000256" key="7">
    <source>
        <dbReference type="SAM" id="Phobius"/>
    </source>
</evidence>